<accession>A0A3S3R7Q8</accession>
<dbReference type="EMBL" id="RJLM01000007">
    <property type="protein sequence ID" value="RWX54340.1"/>
    <property type="molecule type" value="Genomic_DNA"/>
</dbReference>
<organism evidence="1 2">
    <name type="scientific">Photobacterium chitinilyticum</name>
    <dbReference type="NCBI Taxonomy" id="2485123"/>
    <lineage>
        <taxon>Bacteria</taxon>
        <taxon>Pseudomonadati</taxon>
        <taxon>Pseudomonadota</taxon>
        <taxon>Gammaproteobacteria</taxon>
        <taxon>Vibrionales</taxon>
        <taxon>Vibrionaceae</taxon>
        <taxon>Photobacterium</taxon>
    </lineage>
</organism>
<proteinExistence type="predicted"/>
<evidence type="ECO:0008006" key="3">
    <source>
        <dbReference type="Google" id="ProtNLM"/>
    </source>
</evidence>
<reference evidence="1 2" key="1">
    <citation type="submission" date="2018-11" db="EMBL/GenBank/DDBJ databases">
        <title>Photobacterium sp. BEI247 sp. nov., a marine bacterium isolated from Yongle Blue Hole in the South China Sea.</title>
        <authorList>
            <person name="Wang X."/>
        </authorList>
    </citation>
    <scope>NUCLEOTIDE SEQUENCE [LARGE SCALE GENOMIC DNA]</scope>
    <source>
        <strain evidence="2">BEI247</strain>
    </source>
</reference>
<comment type="caution">
    <text evidence="1">The sequence shown here is derived from an EMBL/GenBank/DDBJ whole genome shotgun (WGS) entry which is preliminary data.</text>
</comment>
<protein>
    <recommendedName>
        <fullName evidence="3">Response regulator</fullName>
    </recommendedName>
</protein>
<sequence>MSKAVALNEHIYNLLIVKDLDQFTVIELRDALVKSTEQFDDENEARKFIYRQLSRMVDKGLLEKQAAISRKDTIYLKSEVFKQSQFIAKIRRLKKHQHRECIRLPEVHVPASSGFLDTIRKEKSELEALQEISLREMVKYQEVLNRFPDEASYVQTFFLQARVRVKNIQGDLEALTKLFLHYPQSSKKASC</sequence>
<dbReference type="AlphaFoldDB" id="A0A3S3R7Q8"/>
<gene>
    <name evidence="1" type="ORF">EDI28_17065</name>
</gene>
<dbReference type="OrthoDB" id="5829733at2"/>
<name>A0A3S3R7Q8_9GAMM</name>
<dbReference type="RefSeq" id="WP_128785067.1">
    <property type="nucleotide sequence ID" value="NZ_RJLM01000007.1"/>
</dbReference>
<evidence type="ECO:0000313" key="1">
    <source>
        <dbReference type="EMBL" id="RWX54340.1"/>
    </source>
</evidence>
<dbReference type="Proteomes" id="UP000287563">
    <property type="component" value="Unassembled WGS sequence"/>
</dbReference>
<keyword evidence="2" id="KW-1185">Reference proteome</keyword>
<evidence type="ECO:0000313" key="2">
    <source>
        <dbReference type="Proteomes" id="UP000287563"/>
    </source>
</evidence>